<dbReference type="InterPro" id="IPR049163">
    <property type="entry name" value="Pif1-like_2B_dom"/>
</dbReference>
<keyword evidence="1" id="KW-0233">DNA recombination</keyword>
<keyword evidence="1" id="KW-0234">DNA repair</keyword>
<keyword evidence="1" id="KW-0067">ATP-binding</keyword>
<dbReference type="GO" id="GO:0016787">
    <property type="term" value="F:hydrolase activity"/>
    <property type="evidence" value="ECO:0007669"/>
    <property type="project" value="UniProtKB-KW"/>
</dbReference>
<dbReference type="KEGG" id="rsz:108833025"/>
<dbReference type="FunFam" id="3.40.50.300:FF:002884">
    <property type="entry name" value="ATP-dependent DNA helicase"/>
    <property type="match status" value="1"/>
</dbReference>
<reference evidence="5" key="1">
    <citation type="journal article" date="2019" name="Database">
        <title>The radish genome database (RadishGD): an integrated information resource for radish genomics.</title>
        <authorList>
            <person name="Yu H.J."/>
            <person name="Baek S."/>
            <person name="Lee Y.J."/>
            <person name="Cho A."/>
            <person name="Mun J.H."/>
        </authorList>
    </citation>
    <scope>NUCLEOTIDE SEQUENCE [LARGE SCALE GENOMIC DNA]</scope>
    <source>
        <strain evidence="5">cv. WK10039</strain>
    </source>
</reference>
<evidence type="ECO:0000313" key="6">
    <source>
        <dbReference type="RefSeq" id="XP_018461981.2"/>
    </source>
</evidence>
<keyword evidence="1" id="KW-0347">Helicase</keyword>
<comment type="catalytic activity">
    <reaction evidence="1">
        <text>ATP + H2O = ADP + phosphate + H(+)</text>
        <dbReference type="Rhea" id="RHEA:13065"/>
        <dbReference type="ChEBI" id="CHEBI:15377"/>
        <dbReference type="ChEBI" id="CHEBI:15378"/>
        <dbReference type="ChEBI" id="CHEBI:30616"/>
        <dbReference type="ChEBI" id="CHEBI:43474"/>
        <dbReference type="ChEBI" id="CHEBI:456216"/>
        <dbReference type="EC" id="5.6.2.3"/>
    </reaction>
</comment>
<dbReference type="GO" id="GO:0043139">
    <property type="term" value="F:5'-3' DNA helicase activity"/>
    <property type="evidence" value="ECO:0007669"/>
    <property type="project" value="UniProtKB-EC"/>
</dbReference>
<keyword evidence="1" id="KW-0547">Nucleotide-binding</keyword>
<dbReference type="Pfam" id="PF21530">
    <property type="entry name" value="Pif1_2B_dom"/>
    <property type="match status" value="1"/>
</dbReference>
<evidence type="ECO:0000256" key="1">
    <source>
        <dbReference type="RuleBase" id="RU363044"/>
    </source>
</evidence>
<dbReference type="EC" id="5.6.2.3" evidence="1"/>
<keyword evidence="1" id="KW-0227">DNA damage</keyword>
<sequence length="1492" mass="170126">MRKAIIIARRQAFKLKKITEGPQPSRRKGKKSKTNDLQECPYCRALVWEQEKKGSRGRDRTPLFSICCQQGRVKLPAEPHPPSSLASLLSSSAHFKQNIRTYNSILAFTSMGAKFDSKVMHKAGPFTLRIHGQNAHKIGSLVPEAGKPPKFSQLYIFDTANEVKNRIATVKRTPKAGELDPDIVKQLIETMDANNCLAKVFRKARDVHEHSNCPEFRIRLIAQPKRGRQYDMPSADEIAGLIVGDFSEDMGDRDIIVQHKSAGLQHISDMHPLYMTLQYPLLFPYGQSGFHENIQVVNIDGSTRQRSYVTKREYFAYQMQTRLEEGMTIVTSKRLLHQYIVDAYTSIEQERLRWFRLNQKKIRADLYNNVKDAVIKGDTNAKSIGKRVILPASYTGSPRYMAEKYHDAMAICRWYGNPHLFITMTTNPKWAEITNHLQMYGTDEPNDRPDLECRVFKMKLDELMSDFKKGLFFPRAKAEVYTIEFQKRGLPHAHILLWLEGDFNNPTSSEIDKIISAELPDKETDPEGYCLVEQHMMHGPCGKDRPSSPCMENGVCSKKFPRSSVPHTQINDSGYVLYRRRQTDQVVKKGNVNLDNSYVVPHNLQILKKYKAHVNVEWCNKSTAIKYLFKYITKGVDRATFLIQKDGDQVASDQASTSEKPINEIDNCLEGRYLSACESMWRTFMFDIHHNSPAVQKFPVHLPGEQTAVFEEDEDLENVEGRYTHGRTMLTEWFEMNRLYEETRQLNYIQMLTMYVWDSTNKLYSKRKQKGTIGRLVNIHPNAGDRYYLRILVSIVKGATCYDDLYTVGDTKHESFQAACFARGLLDGDKEWQDAMTEANQWSSPSSLRRLFVLILVFCCISDPQKLWNNTWQFMAEDVLRHQRRILRFPQLELSPHELQQYTLIEIESLLQNHDTSLTEFTGMPLPSQTILEDMKRKKLAQENQFDIAEETRIHQLMFFKLNDEQRIIYDEVMTSVLEKQGKLFFINGAGGTGKTFLYKTIISALRSRSKRVIPVASSAIAALLLPGGRTAHSRFKIPLKLYENTFCEVKSSTTLANFLSQSDLIVWDEAPMAHRHCIEAVDRTLRDILSLSDNEASQKPFGGITVLLGGDFRQILPVIPQGTRSETVNAAVNRSHLWDQSHVHVLNKNMRVKSEEIDFAKWILQVGDGNATLAARKERTQDTAEDQIVVNESLLLPATSDPLYSLCQSVFPDFTSDYKDLDKIRETAILTPKNDTVNEINTYLLSKIPGIEKEYLSNDGFAEDEKHSGEFDLSYPLEYLNSLEFPGLPAHRICLKVGAPIMLLRNINQPEGLCNGTRLIVTHLGERVIKAELLTSSSSTQTEVLIPRIILSPTESNHPFTFKRRQFPVRLSYAMTINKSQGQTLAKVALYLPKPVFSHGQLYVALSRVTTPKGLKILNITTPSGMTNTVANIVYREAFAGLPQTTGLVPSSQTRCRNLNVGTAESYNCFLVGIEEKSMSERMTIYMVLAF</sequence>
<feature type="domain" description="DNA helicase Pif1-like 2B" evidence="4">
    <location>
        <begin position="1279"/>
        <end position="1325"/>
    </location>
</feature>
<dbReference type="PANTHER" id="PTHR10492">
    <property type="match status" value="1"/>
</dbReference>
<dbReference type="GO" id="GO:0006281">
    <property type="term" value="P:DNA repair"/>
    <property type="evidence" value="ECO:0007669"/>
    <property type="project" value="UniProtKB-KW"/>
</dbReference>
<dbReference type="Pfam" id="PF05970">
    <property type="entry name" value="PIF1"/>
    <property type="match status" value="1"/>
</dbReference>
<name>A0A6J0LRN5_RAPSA</name>
<keyword evidence="1" id="KW-0378">Hydrolase</keyword>
<organism evidence="5 6">
    <name type="scientific">Raphanus sativus</name>
    <name type="common">Radish</name>
    <name type="synonym">Raphanus raphanistrum var. sativus</name>
    <dbReference type="NCBI Taxonomy" id="3726"/>
    <lineage>
        <taxon>Eukaryota</taxon>
        <taxon>Viridiplantae</taxon>
        <taxon>Streptophyta</taxon>
        <taxon>Embryophyta</taxon>
        <taxon>Tracheophyta</taxon>
        <taxon>Spermatophyta</taxon>
        <taxon>Magnoliopsida</taxon>
        <taxon>eudicotyledons</taxon>
        <taxon>Gunneridae</taxon>
        <taxon>Pentapetalae</taxon>
        <taxon>rosids</taxon>
        <taxon>malvids</taxon>
        <taxon>Brassicales</taxon>
        <taxon>Brassicaceae</taxon>
        <taxon>Brassiceae</taxon>
        <taxon>Raphanus</taxon>
    </lineage>
</organism>
<evidence type="ECO:0000259" key="2">
    <source>
        <dbReference type="Pfam" id="PF05970"/>
    </source>
</evidence>
<dbReference type="OrthoDB" id="1029414at2759"/>
<gene>
    <name evidence="6" type="primary">LOC108833025</name>
</gene>
<keyword evidence="5" id="KW-1185">Reference proteome</keyword>
<dbReference type="Gene3D" id="3.40.50.300">
    <property type="entry name" value="P-loop containing nucleotide triphosphate hydrolases"/>
    <property type="match status" value="2"/>
</dbReference>
<comment type="similarity">
    <text evidence="1">Belongs to the helicase family.</text>
</comment>
<dbReference type="GO" id="GO:0005524">
    <property type="term" value="F:ATP binding"/>
    <property type="evidence" value="ECO:0007669"/>
    <property type="project" value="UniProtKB-KW"/>
</dbReference>
<evidence type="ECO:0000259" key="3">
    <source>
        <dbReference type="Pfam" id="PF14214"/>
    </source>
</evidence>
<feature type="domain" description="DNA helicase Pif1-like DEAD-box helicase" evidence="2">
    <location>
        <begin position="961"/>
        <end position="1173"/>
    </location>
</feature>
<dbReference type="RefSeq" id="XP_018461981.2">
    <property type="nucleotide sequence ID" value="XM_018606479.2"/>
</dbReference>
<protein>
    <recommendedName>
        <fullName evidence="1">ATP-dependent DNA helicase</fullName>
        <ecNumber evidence="1">5.6.2.3</ecNumber>
    </recommendedName>
</protein>
<dbReference type="GeneID" id="108833025"/>
<evidence type="ECO:0000313" key="5">
    <source>
        <dbReference type="Proteomes" id="UP000504610"/>
    </source>
</evidence>
<comment type="cofactor">
    <cofactor evidence="1">
        <name>Mg(2+)</name>
        <dbReference type="ChEBI" id="CHEBI:18420"/>
    </cofactor>
</comment>
<feature type="domain" description="Helitron helicase-like" evidence="3">
    <location>
        <begin position="314"/>
        <end position="497"/>
    </location>
</feature>
<reference evidence="6" key="2">
    <citation type="submission" date="2025-08" db="UniProtKB">
        <authorList>
            <consortium name="RefSeq"/>
        </authorList>
    </citation>
    <scope>IDENTIFICATION</scope>
    <source>
        <tissue evidence="6">Leaf</tissue>
    </source>
</reference>
<dbReference type="PANTHER" id="PTHR10492:SF90">
    <property type="entry name" value="ATP-DEPENDENT DNA HELICASE"/>
    <property type="match status" value="1"/>
</dbReference>
<dbReference type="SUPFAM" id="SSF52540">
    <property type="entry name" value="P-loop containing nucleoside triphosphate hydrolases"/>
    <property type="match status" value="2"/>
</dbReference>
<accession>A0A6J0LRN5</accession>
<dbReference type="InterPro" id="IPR025476">
    <property type="entry name" value="Helitron_helicase-like"/>
</dbReference>
<dbReference type="GO" id="GO:0006310">
    <property type="term" value="P:DNA recombination"/>
    <property type="evidence" value="ECO:0007669"/>
    <property type="project" value="UniProtKB-KW"/>
</dbReference>
<dbReference type="Proteomes" id="UP000504610">
    <property type="component" value="Chromosome 7"/>
</dbReference>
<dbReference type="InterPro" id="IPR027417">
    <property type="entry name" value="P-loop_NTPase"/>
</dbReference>
<dbReference type="GO" id="GO:0000723">
    <property type="term" value="P:telomere maintenance"/>
    <property type="evidence" value="ECO:0007669"/>
    <property type="project" value="InterPro"/>
</dbReference>
<dbReference type="Pfam" id="PF14214">
    <property type="entry name" value="Helitron_like_N"/>
    <property type="match status" value="1"/>
</dbReference>
<proteinExistence type="inferred from homology"/>
<evidence type="ECO:0000259" key="4">
    <source>
        <dbReference type="Pfam" id="PF21530"/>
    </source>
</evidence>
<dbReference type="CDD" id="cd18809">
    <property type="entry name" value="SF1_C_RecD"/>
    <property type="match status" value="1"/>
</dbReference>
<dbReference type="InterPro" id="IPR010285">
    <property type="entry name" value="DNA_helicase_pif1-like_DEAD"/>
</dbReference>